<dbReference type="EC" id="4.4.1.13" evidence="2"/>
<dbReference type="InterPro" id="IPR004839">
    <property type="entry name" value="Aminotransferase_I/II_large"/>
</dbReference>
<dbReference type="eggNOG" id="COG1168">
    <property type="taxonomic scope" value="Bacteria"/>
</dbReference>
<dbReference type="EMBL" id="ACEC01000061">
    <property type="protein sequence ID" value="EEG30496.1"/>
    <property type="molecule type" value="Genomic_DNA"/>
</dbReference>
<reference evidence="7 8" key="1">
    <citation type="submission" date="2009-01" db="EMBL/GenBank/DDBJ databases">
        <authorList>
            <person name="Fulton L."/>
            <person name="Clifton S."/>
            <person name="Fulton B."/>
            <person name="Xu J."/>
            <person name="Minx P."/>
            <person name="Pepin K.H."/>
            <person name="Johnson M."/>
            <person name="Bhonagiri V."/>
            <person name="Nash W.E."/>
            <person name="Mardis E.R."/>
            <person name="Wilson R.K."/>
        </authorList>
    </citation>
    <scope>NUCLEOTIDE SEQUENCE [LARGE SCALE GENOMIC DNA]</scope>
    <source>
        <strain evidence="7 8">DSM 5476</strain>
    </source>
</reference>
<evidence type="ECO:0000259" key="6">
    <source>
        <dbReference type="Pfam" id="PF00155"/>
    </source>
</evidence>
<dbReference type="Gene3D" id="3.40.640.10">
    <property type="entry name" value="Type I PLP-dependent aspartate aminotransferase-like (Major domain)"/>
    <property type="match status" value="1"/>
</dbReference>
<feature type="domain" description="Aminotransferase class I/classII large" evidence="6">
    <location>
        <begin position="26"/>
        <end position="372"/>
    </location>
</feature>
<proteinExistence type="inferred from homology"/>
<dbReference type="InterPro" id="IPR051798">
    <property type="entry name" value="Class-II_PLP-Dep_Aminotrans"/>
</dbReference>
<comment type="cofactor">
    <cofactor evidence="1">
        <name>pyridoxal 5'-phosphate</name>
        <dbReference type="ChEBI" id="CHEBI:597326"/>
    </cofactor>
</comment>
<sequence>MPVNRRNTNSLKWDVAEYELPMWVADMDFQTAPEIREALQRKVTHGVFGYSILPEEWNEAYIQWWKTRHGFLMERDWLIFCTGVVPAISSIVRKLTTPAEKVLIQTPVYNIFFHSIVNNGRQVLESPLRYDGETYQIDFDDLESKLSDPQTTLMILCNPHNPAGIVWDASTLKRIGELCETHHVVVVSDEIHCDLTDPNCHYVPFASVSDACRENSITCMAPTKAFNLAGLQTAAVSVPNKLLRHKVWRGFNTDEVAEPNAFAVEAAVAAFTKGEAWLDALRAYIYQNKRFVASYIEREIPDVKLVPSQATYLLWLDCSRLIGCAVEAADYLRRETGLYLCEGSQYGGNGENFLRMNIACPKSVLQDGLERLKAGLSAYEAWAAQQC</sequence>
<dbReference type="InterPro" id="IPR015422">
    <property type="entry name" value="PyrdxlP-dep_Trfase_small"/>
</dbReference>
<dbReference type="Pfam" id="PF00155">
    <property type="entry name" value="Aminotran_1_2"/>
    <property type="match status" value="1"/>
</dbReference>
<comment type="caution">
    <text evidence="7">The sequence shown here is derived from an EMBL/GenBank/DDBJ whole genome shotgun (WGS) entry which is preliminary data.</text>
</comment>
<evidence type="ECO:0000256" key="5">
    <source>
        <dbReference type="ARBA" id="ARBA00037974"/>
    </source>
</evidence>
<dbReference type="STRING" id="537013.CLOSTMETH_01837"/>
<dbReference type="GO" id="GO:0047804">
    <property type="term" value="F:cysteine-S-conjugate beta-lyase activity"/>
    <property type="evidence" value="ECO:0007669"/>
    <property type="project" value="UniProtKB-EC"/>
</dbReference>
<evidence type="ECO:0000256" key="1">
    <source>
        <dbReference type="ARBA" id="ARBA00001933"/>
    </source>
</evidence>
<dbReference type="SUPFAM" id="SSF53383">
    <property type="entry name" value="PLP-dependent transferases"/>
    <property type="match status" value="1"/>
</dbReference>
<evidence type="ECO:0000256" key="3">
    <source>
        <dbReference type="ARBA" id="ARBA00022898"/>
    </source>
</evidence>
<keyword evidence="8" id="KW-1185">Reference proteome</keyword>
<keyword evidence="3" id="KW-0663">Pyridoxal phosphate</keyword>
<evidence type="ECO:0000256" key="2">
    <source>
        <dbReference type="ARBA" id="ARBA00012224"/>
    </source>
</evidence>
<keyword evidence="7" id="KW-0808">Transferase</keyword>
<accession>C0EDB0</accession>
<name>C0EDB0_9FIRM</name>
<dbReference type="GO" id="GO:0030170">
    <property type="term" value="F:pyridoxal phosphate binding"/>
    <property type="evidence" value="ECO:0007669"/>
    <property type="project" value="InterPro"/>
</dbReference>
<dbReference type="PANTHER" id="PTHR43525:SF1">
    <property type="entry name" value="PROTEIN MALY"/>
    <property type="match status" value="1"/>
</dbReference>
<evidence type="ECO:0000313" key="7">
    <source>
        <dbReference type="EMBL" id="EEG30496.1"/>
    </source>
</evidence>
<dbReference type="InterPro" id="IPR015424">
    <property type="entry name" value="PyrdxlP-dep_Trfase"/>
</dbReference>
<comment type="similarity">
    <text evidence="5">Belongs to the class-II pyridoxal-phosphate-dependent aminotransferase family. MalY/PatB cystathionine beta-lyase subfamily.</text>
</comment>
<dbReference type="NCBIfam" id="TIGR04350">
    <property type="entry name" value="C_S_lyase_PatB"/>
    <property type="match status" value="1"/>
</dbReference>
<reference evidence="7 8" key="2">
    <citation type="submission" date="2009-02" db="EMBL/GenBank/DDBJ databases">
        <title>Draft genome sequence of Clostridium methylpentosum (DSM 5476).</title>
        <authorList>
            <person name="Sudarsanam P."/>
            <person name="Ley R."/>
            <person name="Guruge J."/>
            <person name="Turnbaugh P.J."/>
            <person name="Mahowald M."/>
            <person name="Liep D."/>
            <person name="Gordon J."/>
        </authorList>
    </citation>
    <scope>NUCLEOTIDE SEQUENCE [LARGE SCALE GENOMIC DNA]</scope>
    <source>
        <strain evidence="7 8">DSM 5476</strain>
    </source>
</reference>
<dbReference type="GO" id="GO:0008483">
    <property type="term" value="F:transaminase activity"/>
    <property type="evidence" value="ECO:0007669"/>
    <property type="project" value="UniProtKB-KW"/>
</dbReference>
<dbReference type="Gene3D" id="3.90.1150.10">
    <property type="entry name" value="Aspartate Aminotransferase, domain 1"/>
    <property type="match status" value="1"/>
</dbReference>
<dbReference type="InterPro" id="IPR027619">
    <property type="entry name" value="C-S_lyase_PatB-like"/>
</dbReference>
<dbReference type="InterPro" id="IPR015421">
    <property type="entry name" value="PyrdxlP-dep_Trfase_major"/>
</dbReference>
<keyword evidence="4" id="KW-0456">Lyase</keyword>
<organism evidence="7 8">
    <name type="scientific">[Clostridium] methylpentosum DSM 5476</name>
    <dbReference type="NCBI Taxonomy" id="537013"/>
    <lineage>
        <taxon>Bacteria</taxon>
        <taxon>Bacillati</taxon>
        <taxon>Bacillota</taxon>
        <taxon>Clostridia</taxon>
        <taxon>Eubacteriales</taxon>
        <taxon>Oscillospiraceae</taxon>
        <taxon>Oscillospiraceae incertae sedis</taxon>
    </lineage>
</organism>
<dbReference type="PANTHER" id="PTHR43525">
    <property type="entry name" value="PROTEIN MALY"/>
    <property type="match status" value="1"/>
</dbReference>
<gene>
    <name evidence="7" type="ORF">CLOSTMETH_01837</name>
</gene>
<dbReference type="Proteomes" id="UP000003340">
    <property type="component" value="Unassembled WGS sequence"/>
</dbReference>
<keyword evidence="7" id="KW-0032">Aminotransferase</keyword>
<protein>
    <recommendedName>
        <fullName evidence="2">cysteine-S-conjugate beta-lyase</fullName>
        <ecNumber evidence="2">4.4.1.13</ecNumber>
    </recommendedName>
</protein>
<dbReference type="AlphaFoldDB" id="C0EDB0"/>
<evidence type="ECO:0000313" key="8">
    <source>
        <dbReference type="Proteomes" id="UP000003340"/>
    </source>
</evidence>
<dbReference type="CDD" id="cd00609">
    <property type="entry name" value="AAT_like"/>
    <property type="match status" value="1"/>
</dbReference>
<evidence type="ECO:0000256" key="4">
    <source>
        <dbReference type="ARBA" id="ARBA00023239"/>
    </source>
</evidence>
<dbReference type="HOGENOM" id="CLU_017584_15_0_9"/>